<feature type="transmembrane region" description="Helical" evidence="7">
    <location>
        <begin position="85"/>
        <end position="102"/>
    </location>
</feature>
<evidence type="ECO:0000256" key="3">
    <source>
        <dbReference type="ARBA" id="ARBA00022692"/>
    </source>
</evidence>
<feature type="transmembrane region" description="Helical" evidence="7">
    <location>
        <begin position="483"/>
        <end position="502"/>
    </location>
</feature>
<dbReference type="SUPFAM" id="SSF144091">
    <property type="entry name" value="Rhomboid-like"/>
    <property type="match status" value="1"/>
</dbReference>
<evidence type="ECO:0000256" key="7">
    <source>
        <dbReference type="SAM" id="Phobius"/>
    </source>
</evidence>
<name>A0A2G1VTD4_9FLAO</name>
<evidence type="ECO:0000256" key="2">
    <source>
        <dbReference type="ARBA" id="ARBA00009045"/>
    </source>
</evidence>
<keyword evidence="6 7" id="KW-0472">Membrane</keyword>
<keyword evidence="5 7" id="KW-1133">Transmembrane helix</keyword>
<evidence type="ECO:0000313" key="10">
    <source>
        <dbReference type="Proteomes" id="UP000229433"/>
    </source>
</evidence>
<comment type="caution">
    <text evidence="9">The sequence shown here is derived from an EMBL/GenBank/DDBJ whole genome shotgun (WGS) entry which is preliminary data.</text>
</comment>
<feature type="transmembrane region" description="Helical" evidence="7">
    <location>
        <begin position="49"/>
        <end position="64"/>
    </location>
</feature>
<dbReference type="Pfam" id="PF01694">
    <property type="entry name" value="Rhomboid"/>
    <property type="match status" value="1"/>
</dbReference>
<feature type="transmembrane region" description="Helical" evidence="7">
    <location>
        <begin position="372"/>
        <end position="395"/>
    </location>
</feature>
<dbReference type="EMBL" id="NQXA01000003">
    <property type="protein sequence ID" value="PHQ29860.1"/>
    <property type="molecule type" value="Genomic_DNA"/>
</dbReference>
<dbReference type="InterPro" id="IPR022764">
    <property type="entry name" value="Peptidase_S54_rhomboid_dom"/>
</dbReference>
<gene>
    <name evidence="9" type="ORF">CJ305_07780</name>
</gene>
<dbReference type="InterPro" id="IPR050925">
    <property type="entry name" value="Rhomboid_protease_S54"/>
</dbReference>
<dbReference type="PANTHER" id="PTHR43731:SF14">
    <property type="entry name" value="PRESENILIN-ASSOCIATED RHOMBOID-LIKE PROTEIN, MITOCHONDRIAL"/>
    <property type="match status" value="1"/>
</dbReference>
<feature type="transmembrane region" description="Helical" evidence="7">
    <location>
        <begin position="458"/>
        <end position="477"/>
    </location>
</feature>
<dbReference type="AlphaFoldDB" id="A0A2G1VTD4"/>
<dbReference type="InterPro" id="IPR035952">
    <property type="entry name" value="Rhomboid-like_sf"/>
</dbReference>
<dbReference type="GO" id="GO:0004252">
    <property type="term" value="F:serine-type endopeptidase activity"/>
    <property type="evidence" value="ECO:0007669"/>
    <property type="project" value="InterPro"/>
</dbReference>
<keyword evidence="3 7" id="KW-0812">Transmembrane</keyword>
<organism evidence="9 10">
    <name type="scientific">Leeuwenhoekiella nanhaiensis</name>
    <dbReference type="NCBI Taxonomy" id="1655491"/>
    <lineage>
        <taxon>Bacteria</taxon>
        <taxon>Pseudomonadati</taxon>
        <taxon>Bacteroidota</taxon>
        <taxon>Flavobacteriia</taxon>
        <taxon>Flavobacteriales</taxon>
        <taxon>Flavobacteriaceae</taxon>
        <taxon>Leeuwenhoekiella</taxon>
    </lineage>
</organism>
<feature type="transmembrane region" description="Helical" evidence="7">
    <location>
        <begin position="319"/>
        <end position="342"/>
    </location>
</feature>
<feature type="transmembrane region" description="Helical" evidence="7">
    <location>
        <begin position="12"/>
        <end position="29"/>
    </location>
</feature>
<proteinExistence type="inferred from homology"/>
<comment type="subcellular location">
    <subcellularLocation>
        <location evidence="1">Membrane</location>
        <topology evidence="1">Multi-pass membrane protein</topology>
    </subcellularLocation>
</comment>
<sequence length="512" mass="57513">MKDFRIKLKEIYLPFVLVSICTIFFYNLFRWVFDIRLGILPLKEDLLDIWIPFIIPVLPVSIWLRRPIRILKLKDPDRGRTAIQALMIFAIVAPIVISQQYIKKAAFDLVTLENASEIKSLGAEKYFKINNFRVNKDARVAYATARTSGKGNDRLNFFLYLACPFENAENAWYGVEYNESTGNTGTTTQQNAWFSNFLKYSERDFANYPFQDVSYFEKVAYSDHWDGYMQAIKNESPSAVENQQIILIPKADEFEERLGDTLPWVFGSFGIGCMVILLSLLYQKIDESTLSNFKKNKPLEDDDLRAILRFLNPLGSKGGTAILIFVNIGVFVGMIFSGISFVSPTGTELLELGGLRKTEVVQGEYWRLFTSIFIHSGFIHLVMNMVGLVFGAILLEDVLGKVRFILSFIACGVLASFASIYWHENIVSVGASGAIFGLYGLILAFTVFRIYSTGTRTLTWGLLVLYAGVSLIFGFFSTGVDNAAHVGGLLSGFILGVLLIAFDKENLIKTAG</sequence>
<feature type="transmembrane region" description="Helical" evidence="7">
    <location>
        <begin position="402"/>
        <end position="423"/>
    </location>
</feature>
<evidence type="ECO:0000256" key="1">
    <source>
        <dbReference type="ARBA" id="ARBA00004141"/>
    </source>
</evidence>
<reference evidence="9 10" key="1">
    <citation type="submission" date="2017-08" db="EMBL/GenBank/DDBJ databases">
        <title>The whole genome shortgun sequences of strain Leeuwenhoekiella nanhaiensis G18 from the South China Sea.</title>
        <authorList>
            <person name="Liu Q."/>
        </authorList>
    </citation>
    <scope>NUCLEOTIDE SEQUENCE [LARGE SCALE GENOMIC DNA]</scope>
    <source>
        <strain evidence="9 10">G18</strain>
    </source>
</reference>
<dbReference type="Proteomes" id="UP000229433">
    <property type="component" value="Unassembled WGS sequence"/>
</dbReference>
<evidence type="ECO:0000259" key="8">
    <source>
        <dbReference type="Pfam" id="PF01694"/>
    </source>
</evidence>
<evidence type="ECO:0000256" key="5">
    <source>
        <dbReference type="ARBA" id="ARBA00022989"/>
    </source>
</evidence>
<keyword evidence="10" id="KW-1185">Reference proteome</keyword>
<dbReference type="Gene3D" id="1.20.1540.10">
    <property type="entry name" value="Rhomboid-like"/>
    <property type="match status" value="1"/>
</dbReference>
<protein>
    <recommendedName>
        <fullName evidence="8">Peptidase S54 rhomboid domain-containing protein</fullName>
    </recommendedName>
</protein>
<evidence type="ECO:0000256" key="6">
    <source>
        <dbReference type="ARBA" id="ARBA00023136"/>
    </source>
</evidence>
<keyword evidence="4" id="KW-0378">Hydrolase</keyword>
<dbReference type="PANTHER" id="PTHR43731">
    <property type="entry name" value="RHOMBOID PROTEASE"/>
    <property type="match status" value="1"/>
</dbReference>
<accession>A0A2G1VTD4</accession>
<feature type="transmembrane region" description="Helical" evidence="7">
    <location>
        <begin position="429"/>
        <end position="451"/>
    </location>
</feature>
<dbReference type="GO" id="GO:0016020">
    <property type="term" value="C:membrane"/>
    <property type="evidence" value="ECO:0007669"/>
    <property type="project" value="UniProtKB-SubCell"/>
</dbReference>
<feature type="domain" description="Peptidase S54 rhomboid" evidence="8">
    <location>
        <begin position="363"/>
        <end position="500"/>
    </location>
</feature>
<comment type="similarity">
    <text evidence="2">Belongs to the peptidase S54 family.</text>
</comment>
<evidence type="ECO:0000313" key="9">
    <source>
        <dbReference type="EMBL" id="PHQ29860.1"/>
    </source>
</evidence>
<feature type="transmembrane region" description="Helical" evidence="7">
    <location>
        <begin position="262"/>
        <end position="282"/>
    </location>
</feature>
<evidence type="ECO:0000256" key="4">
    <source>
        <dbReference type="ARBA" id="ARBA00022801"/>
    </source>
</evidence>